<dbReference type="RefSeq" id="WP_068409869.1">
    <property type="nucleotide sequence ID" value="NZ_LRDB01000001.1"/>
</dbReference>
<sequence>MKNTNVLAWTLLILLALIWGSSFILIKRGLSVFNAGEVGALRILAACLFLIPISIPKVGKLSFKHLKLLFIIGLVGSFIPAFLFAIGQTQLPSGVTGVLNALTPIFVLIMGVLFFKQEITKRKTFGLITAFVGTVVLLAAGSVGGLRGINFYALFIVLATICYGINLNVIKYYLADLKPLVITSVSLLFMGPLAGIYLLTFTDFSVTLATEEGALEAFGYISLLGVMGTAIALILFNKLVQITNPLFTSTVTYLIPIVALVWGFWDGEDLGLGQVIGMLAIFVGVYITNKKKAISK</sequence>
<evidence type="ECO:0000256" key="3">
    <source>
        <dbReference type="ARBA" id="ARBA00022692"/>
    </source>
</evidence>
<comment type="caution">
    <text evidence="8">The sequence shown here is derived from an EMBL/GenBank/DDBJ whole genome shotgun (WGS) entry which is preliminary data.</text>
</comment>
<comment type="subcellular location">
    <subcellularLocation>
        <location evidence="1">Membrane</location>
        <topology evidence="1">Multi-pass membrane protein</topology>
    </subcellularLocation>
</comment>
<proteinExistence type="inferred from homology"/>
<accession>A0A150XXC1</accession>
<dbReference type="AlphaFoldDB" id="A0A150XXC1"/>
<feature type="domain" description="EamA" evidence="7">
    <location>
        <begin position="11"/>
        <end position="138"/>
    </location>
</feature>
<feature type="transmembrane region" description="Helical" evidence="6">
    <location>
        <begin position="246"/>
        <end position="265"/>
    </location>
</feature>
<dbReference type="STRING" id="296218.AWN68_00220"/>
<reference evidence="8 9" key="1">
    <citation type="submission" date="2016-01" db="EMBL/GenBank/DDBJ databases">
        <title>Genome sequencing of Roseivirga echinicomitans KMM 6058.</title>
        <authorList>
            <person name="Selvaratnam C."/>
            <person name="Thevarajoo S."/>
            <person name="Goh K.M."/>
            <person name="Ee R."/>
            <person name="Chan K.-G."/>
            <person name="Chong C.S."/>
        </authorList>
    </citation>
    <scope>NUCLEOTIDE SEQUENCE [LARGE SCALE GENOMIC DNA]</scope>
    <source>
        <strain evidence="8 9">KMM 6058</strain>
    </source>
</reference>
<keyword evidence="3 6" id="KW-0812">Transmembrane</keyword>
<evidence type="ECO:0000256" key="1">
    <source>
        <dbReference type="ARBA" id="ARBA00004141"/>
    </source>
</evidence>
<gene>
    <name evidence="8" type="ORF">AWN68_00220</name>
</gene>
<protein>
    <submittedName>
        <fullName evidence="8">Permease</fullName>
    </submittedName>
</protein>
<evidence type="ECO:0000256" key="5">
    <source>
        <dbReference type="ARBA" id="ARBA00023136"/>
    </source>
</evidence>
<comment type="similarity">
    <text evidence="2">Belongs to the EamA transporter family.</text>
</comment>
<evidence type="ECO:0000256" key="2">
    <source>
        <dbReference type="ARBA" id="ARBA00007362"/>
    </source>
</evidence>
<feature type="transmembrane region" description="Helical" evidence="6">
    <location>
        <begin position="7"/>
        <end position="26"/>
    </location>
</feature>
<feature type="transmembrane region" description="Helical" evidence="6">
    <location>
        <begin position="219"/>
        <end position="239"/>
    </location>
</feature>
<evidence type="ECO:0000313" key="9">
    <source>
        <dbReference type="Proteomes" id="UP000075615"/>
    </source>
</evidence>
<dbReference type="PANTHER" id="PTHR32322">
    <property type="entry name" value="INNER MEMBRANE TRANSPORTER"/>
    <property type="match status" value="1"/>
</dbReference>
<dbReference type="EMBL" id="LRDB01000001">
    <property type="protein sequence ID" value="KYG83275.1"/>
    <property type="molecule type" value="Genomic_DNA"/>
</dbReference>
<keyword evidence="9" id="KW-1185">Reference proteome</keyword>
<dbReference type="InterPro" id="IPR037185">
    <property type="entry name" value="EmrE-like"/>
</dbReference>
<evidence type="ECO:0000259" key="7">
    <source>
        <dbReference type="Pfam" id="PF00892"/>
    </source>
</evidence>
<dbReference type="GO" id="GO:0016020">
    <property type="term" value="C:membrane"/>
    <property type="evidence" value="ECO:0007669"/>
    <property type="project" value="UniProtKB-SubCell"/>
</dbReference>
<dbReference type="InterPro" id="IPR000620">
    <property type="entry name" value="EamA_dom"/>
</dbReference>
<feature type="transmembrane region" description="Helical" evidence="6">
    <location>
        <begin position="271"/>
        <end position="288"/>
    </location>
</feature>
<keyword evidence="5 6" id="KW-0472">Membrane</keyword>
<feature type="transmembrane region" description="Helical" evidence="6">
    <location>
        <begin position="124"/>
        <end position="143"/>
    </location>
</feature>
<feature type="transmembrane region" description="Helical" evidence="6">
    <location>
        <begin position="180"/>
        <end position="199"/>
    </location>
</feature>
<evidence type="ECO:0000256" key="6">
    <source>
        <dbReference type="SAM" id="Phobius"/>
    </source>
</evidence>
<feature type="transmembrane region" description="Helical" evidence="6">
    <location>
        <begin position="149"/>
        <end position="168"/>
    </location>
</feature>
<keyword evidence="4 6" id="KW-1133">Transmembrane helix</keyword>
<organism evidence="8 9">
    <name type="scientific">Roseivirga echinicomitans</name>
    <dbReference type="NCBI Taxonomy" id="296218"/>
    <lineage>
        <taxon>Bacteria</taxon>
        <taxon>Pseudomonadati</taxon>
        <taxon>Bacteroidota</taxon>
        <taxon>Cytophagia</taxon>
        <taxon>Cytophagales</taxon>
        <taxon>Roseivirgaceae</taxon>
        <taxon>Roseivirga</taxon>
    </lineage>
</organism>
<dbReference type="InterPro" id="IPR050638">
    <property type="entry name" value="AA-Vitamin_Transporters"/>
</dbReference>
<dbReference type="PANTHER" id="PTHR32322:SF2">
    <property type="entry name" value="EAMA DOMAIN-CONTAINING PROTEIN"/>
    <property type="match status" value="1"/>
</dbReference>
<name>A0A150XXC1_9BACT</name>
<feature type="transmembrane region" description="Helical" evidence="6">
    <location>
        <begin position="98"/>
        <end position="115"/>
    </location>
</feature>
<dbReference type="SUPFAM" id="SSF103481">
    <property type="entry name" value="Multidrug resistance efflux transporter EmrE"/>
    <property type="match status" value="2"/>
</dbReference>
<dbReference type="Proteomes" id="UP000075615">
    <property type="component" value="Unassembled WGS sequence"/>
</dbReference>
<dbReference type="Pfam" id="PF00892">
    <property type="entry name" value="EamA"/>
    <property type="match status" value="2"/>
</dbReference>
<feature type="transmembrane region" description="Helical" evidence="6">
    <location>
        <begin position="38"/>
        <end position="56"/>
    </location>
</feature>
<evidence type="ECO:0000256" key="4">
    <source>
        <dbReference type="ARBA" id="ARBA00022989"/>
    </source>
</evidence>
<dbReference type="OrthoDB" id="1117213at2"/>
<evidence type="ECO:0000313" key="8">
    <source>
        <dbReference type="EMBL" id="KYG83275.1"/>
    </source>
</evidence>
<feature type="domain" description="EamA" evidence="7">
    <location>
        <begin position="152"/>
        <end position="289"/>
    </location>
</feature>
<feature type="transmembrane region" description="Helical" evidence="6">
    <location>
        <begin position="68"/>
        <end position="86"/>
    </location>
</feature>